<dbReference type="GO" id="GO:0003676">
    <property type="term" value="F:nucleic acid binding"/>
    <property type="evidence" value="ECO:0007669"/>
    <property type="project" value="InterPro"/>
</dbReference>
<keyword evidence="6 8" id="KW-0378">Hydrolase</keyword>
<name>A0AA35L781_9SAUR</name>
<sequence length="143" mass="16240">MAQTTACWLLLFLMVLPALTQRESRYEKFRRQHIDFPKTRSDLDARRYCNLMMQRRGMTDSVCKPSNTFIHGDPMAVDATCSDGGTYASENYYDSNTPFDLTACRILGGGSQRPPCNYRGRSTSQRIRVGCTNGVPVHFKMPL</sequence>
<keyword evidence="4 8" id="KW-0540">Nuclease</keyword>
<dbReference type="InterPro" id="IPR001427">
    <property type="entry name" value="RNaseA"/>
</dbReference>
<evidence type="ECO:0000256" key="5">
    <source>
        <dbReference type="ARBA" id="ARBA00022759"/>
    </source>
</evidence>
<evidence type="ECO:0000256" key="6">
    <source>
        <dbReference type="ARBA" id="ARBA00022801"/>
    </source>
</evidence>
<evidence type="ECO:0000256" key="2">
    <source>
        <dbReference type="ARBA" id="ARBA00005600"/>
    </source>
</evidence>
<dbReference type="GO" id="GO:0004519">
    <property type="term" value="F:endonuclease activity"/>
    <property type="evidence" value="ECO:0007669"/>
    <property type="project" value="UniProtKB-KW"/>
</dbReference>
<evidence type="ECO:0000313" key="10">
    <source>
        <dbReference type="EMBL" id="CAI5791106.1"/>
    </source>
</evidence>
<reference evidence="10" key="1">
    <citation type="submission" date="2022-12" db="EMBL/GenBank/DDBJ databases">
        <authorList>
            <person name="Alioto T."/>
            <person name="Alioto T."/>
            <person name="Gomez Garrido J."/>
        </authorList>
    </citation>
    <scope>NUCLEOTIDE SEQUENCE</scope>
</reference>
<dbReference type="PANTHER" id="PTHR11437:SF10">
    <property type="entry name" value="ANGIOGENIN-RELATED"/>
    <property type="match status" value="1"/>
</dbReference>
<dbReference type="Proteomes" id="UP001178461">
    <property type="component" value="Chromosome 13"/>
</dbReference>
<dbReference type="AlphaFoldDB" id="A0AA35L781"/>
<feature type="signal peptide" evidence="8">
    <location>
        <begin position="1"/>
        <end position="20"/>
    </location>
</feature>
<dbReference type="CDD" id="cd06265">
    <property type="entry name" value="RNase_A_canonical"/>
    <property type="match status" value="1"/>
</dbReference>
<keyword evidence="3" id="KW-0964">Secreted</keyword>
<evidence type="ECO:0000256" key="1">
    <source>
        <dbReference type="ARBA" id="ARBA00004613"/>
    </source>
</evidence>
<dbReference type="InterPro" id="IPR036816">
    <property type="entry name" value="RNaseA-like_dom_sf"/>
</dbReference>
<comment type="similarity">
    <text evidence="2 8">Belongs to the pancreatic ribonuclease family.</text>
</comment>
<protein>
    <submittedName>
        <fullName evidence="10">Ribonucleaseribonuclease-like</fullName>
    </submittedName>
</protein>
<feature type="chain" id="PRO_5041482886" evidence="8">
    <location>
        <begin position="21"/>
        <end position="143"/>
    </location>
</feature>
<dbReference type="GO" id="GO:0050830">
    <property type="term" value="P:defense response to Gram-positive bacterium"/>
    <property type="evidence" value="ECO:0007669"/>
    <property type="project" value="TreeGrafter"/>
</dbReference>
<dbReference type="EMBL" id="OX395138">
    <property type="protein sequence ID" value="CAI5791106.1"/>
    <property type="molecule type" value="Genomic_DNA"/>
</dbReference>
<evidence type="ECO:0000256" key="3">
    <source>
        <dbReference type="ARBA" id="ARBA00022525"/>
    </source>
</evidence>
<evidence type="ECO:0000259" key="9">
    <source>
        <dbReference type="SMART" id="SM00092"/>
    </source>
</evidence>
<gene>
    <name evidence="10" type="ORF">PODLI_1B039726</name>
</gene>
<dbReference type="SMART" id="SM00092">
    <property type="entry name" value="RNAse_Pc"/>
    <property type="match status" value="1"/>
</dbReference>
<keyword evidence="8" id="KW-0732">Signal</keyword>
<dbReference type="Pfam" id="PF00074">
    <property type="entry name" value="RnaseA"/>
    <property type="match status" value="1"/>
</dbReference>
<dbReference type="GO" id="GO:0016787">
    <property type="term" value="F:hydrolase activity"/>
    <property type="evidence" value="ECO:0007669"/>
    <property type="project" value="UniProtKB-KW"/>
</dbReference>
<dbReference type="PROSITE" id="PS00127">
    <property type="entry name" value="RNASE_PANCREATIC"/>
    <property type="match status" value="1"/>
</dbReference>
<dbReference type="GO" id="GO:0005576">
    <property type="term" value="C:extracellular region"/>
    <property type="evidence" value="ECO:0007669"/>
    <property type="project" value="UniProtKB-SubCell"/>
</dbReference>
<dbReference type="InterPro" id="IPR023411">
    <property type="entry name" value="RNaseA_AS"/>
</dbReference>
<evidence type="ECO:0000256" key="4">
    <source>
        <dbReference type="ARBA" id="ARBA00022722"/>
    </source>
</evidence>
<evidence type="ECO:0000313" key="11">
    <source>
        <dbReference type="Proteomes" id="UP001178461"/>
    </source>
</evidence>
<organism evidence="10 11">
    <name type="scientific">Podarcis lilfordi</name>
    <name type="common">Lilford's wall lizard</name>
    <dbReference type="NCBI Taxonomy" id="74358"/>
    <lineage>
        <taxon>Eukaryota</taxon>
        <taxon>Metazoa</taxon>
        <taxon>Chordata</taxon>
        <taxon>Craniata</taxon>
        <taxon>Vertebrata</taxon>
        <taxon>Euteleostomi</taxon>
        <taxon>Lepidosauria</taxon>
        <taxon>Squamata</taxon>
        <taxon>Bifurcata</taxon>
        <taxon>Unidentata</taxon>
        <taxon>Episquamata</taxon>
        <taxon>Laterata</taxon>
        <taxon>Lacertibaenia</taxon>
        <taxon>Lacertidae</taxon>
        <taxon>Podarcis</taxon>
    </lineage>
</organism>
<dbReference type="InterPro" id="IPR023412">
    <property type="entry name" value="RNaseA_domain"/>
</dbReference>
<dbReference type="PANTHER" id="PTHR11437">
    <property type="entry name" value="RIBONUCLEASE"/>
    <property type="match status" value="1"/>
</dbReference>
<comment type="subcellular location">
    <subcellularLocation>
        <location evidence="1">Secreted</location>
    </subcellularLocation>
</comment>
<dbReference type="GO" id="GO:0004540">
    <property type="term" value="F:RNA nuclease activity"/>
    <property type="evidence" value="ECO:0007669"/>
    <property type="project" value="TreeGrafter"/>
</dbReference>
<proteinExistence type="inferred from homology"/>
<dbReference type="Gene3D" id="3.10.130.10">
    <property type="entry name" value="Ribonuclease A-like domain"/>
    <property type="match status" value="1"/>
</dbReference>
<feature type="domain" description="Ribonuclease A-domain" evidence="9">
    <location>
        <begin position="22"/>
        <end position="143"/>
    </location>
</feature>
<dbReference type="PRINTS" id="PR00794">
    <property type="entry name" value="RIBONUCLEASE"/>
</dbReference>
<keyword evidence="11" id="KW-1185">Reference proteome</keyword>
<keyword evidence="5 8" id="KW-0255">Endonuclease</keyword>
<evidence type="ECO:0000256" key="7">
    <source>
        <dbReference type="ARBA" id="ARBA00023157"/>
    </source>
</evidence>
<dbReference type="SUPFAM" id="SSF54076">
    <property type="entry name" value="RNase A-like"/>
    <property type="match status" value="1"/>
</dbReference>
<keyword evidence="7" id="KW-1015">Disulfide bond</keyword>
<evidence type="ECO:0000256" key="8">
    <source>
        <dbReference type="RuleBase" id="RU000651"/>
    </source>
</evidence>
<accession>A0AA35L781</accession>